<keyword evidence="3 4" id="KW-0472">Membrane</keyword>
<evidence type="ECO:0000259" key="5">
    <source>
        <dbReference type="Pfam" id="PF00664"/>
    </source>
</evidence>
<dbReference type="InterPro" id="IPR011527">
    <property type="entry name" value="ABC1_TM_dom"/>
</dbReference>
<reference evidence="7" key="1">
    <citation type="submission" date="2016-11" db="UniProtKB">
        <authorList>
            <consortium name="WormBaseParasite"/>
        </authorList>
    </citation>
    <scope>IDENTIFICATION</scope>
</reference>
<protein>
    <submittedName>
        <fullName evidence="7">ABC transmembrane type-1 domain-containing protein</fullName>
    </submittedName>
</protein>
<feature type="transmembrane region" description="Helical" evidence="4">
    <location>
        <begin position="47"/>
        <end position="67"/>
    </location>
</feature>
<accession>A0A1I7WYK1</accession>
<keyword evidence="1 4" id="KW-0812">Transmembrane</keyword>
<dbReference type="InterPro" id="IPR036640">
    <property type="entry name" value="ABC1_TM_sf"/>
</dbReference>
<evidence type="ECO:0000256" key="2">
    <source>
        <dbReference type="ARBA" id="ARBA00022989"/>
    </source>
</evidence>
<dbReference type="Pfam" id="PF00664">
    <property type="entry name" value="ABC_membrane"/>
    <property type="match status" value="1"/>
</dbReference>
<dbReference type="GO" id="GO:0016020">
    <property type="term" value="C:membrane"/>
    <property type="evidence" value="ECO:0007669"/>
    <property type="project" value="InterPro"/>
</dbReference>
<organism evidence="6 7">
    <name type="scientific">Heterorhabditis bacteriophora</name>
    <name type="common">Entomopathogenic nematode worm</name>
    <dbReference type="NCBI Taxonomy" id="37862"/>
    <lineage>
        <taxon>Eukaryota</taxon>
        <taxon>Metazoa</taxon>
        <taxon>Ecdysozoa</taxon>
        <taxon>Nematoda</taxon>
        <taxon>Chromadorea</taxon>
        <taxon>Rhabditida</taxon>
        <taxon>Rhabditina</taxon>
        <taxon>Rhabditomorpha</taxon>
        <taxon>Strongyloidea</taxon>
        <taxon>Heterorhabditidae</taxon>
        <taxon>Heterorhabditis</taxon>
    </lineage>
</organism>
<evidence type="ECO:0000256" key="3">
    <source>
        <dbReference type="ARBA" id="ARBA00023136"/>
    </source>
</evidence>
<keyword evidence="6" id="KW-1185">Reference proteome</keyword>
<evidence type="ECO:0000256" key="4">
    <source>
        <dbReference type="SAM" id="Phobius"/>
    </source>
</evidence>
<feature type="domain" description="ABC transmembrane type-1" evidence="5">
    <location>
        <begin position="5"/>
        <end position="39"/>
    </location>
</feature>
<sequence length="194" mass="23174">MNSLGRCGESMTKKLRLEAFRNLLRQDIGFFDDLKHGTVFLSLIPSFYFFCIYSSTSCNIFCCYYYGCPNSRIYIRMAIDSRACHYGSTDYWKCRSLIFYNNFLCSRFYFNNGIVCNIVVRTIQIKTRYFLFRENLCQAHTYGGVFSLIFFMYALAFWLGSIFVDNHVMQPTDVYRYIFILKRKFVLNQRPLYF</sequence>
<feature type="transmembrane region" description="Helical" evidence="4">
    <location>
        <begin position="142"/>
        <end position="164"/>
    </location>
</feature>
<evidence type="ECO:0000313" key="7">
    <source>
        <dbReference type="WBParaSite" id="Hba_10260"/>
    </source>
</evidence>
<keyword evidence="2 4" id="KW-1133">Transmembrane helix</keyword>
<proteinExistence type="predicted"/>
<dbReference type="AlphaFoldDB" id="A0A1I7WYK1"/>
<dbReference type="Proteomes" id="UP000095283">
    <property type="component" value="Unplaced"/>
</dbReference>
<evidence type="ECO:0000313" key="6">
    <source>
        <dbReference type="Proteomes" id="UP000095283"/>
    </source>
</evidence>
<dbReference type="Gene3D" id="1.20.1560.10">
    <property type="entry name" value="ABC transporter type 1, transmembrane domain"/>
    <property type="match status" value="1"/>
</dbReference>
<dbReference type="WBParaSite" id="Hba_10260">
    <property type="protein sequence ID" value="Hba_10260"/>
    <property type="gene ID" value="Hba_10260"/>
</dbReference>
<name>A0A1I7WYK1_HETBA</name>
<dbReference type="GO" id="GO:0140359">
    <property type="term" value="F:ABC-type transporter activity"/>
    <property type="evidence" value="ECO:0007669"/>
    <property type="project" value="InterPro"/>
</dbReference>
<evidence type="ECO:0000256" key="1">
    <source>
        <dbReference type="ARBA" id="ARBA00022692"/>
    </source>
</evidence>
<dbReference type="GO" id="GO:0005524">
    <property type="term" value="F:ATP binding"/>
    <property type="evidence" value="ECO:0007669"/>
    <property type="project" value="InterPro"/>
</dbReference>
<dbReference type="SUPFAM" id="SSF90123">
    <property type="entry name" value="ABC transporter transmembrane region"/>
    <property type="match status" value="1"/>
</dbReference>